<accession>A0A8X6F8P2</accession>
<feature type="compositionally biased region" description="Polar residues" evidence="1">
    <location>
        <begin position="116"/>
        <end position="125"/>
    </location>
</feature>
<evidence type="ECO:0000313" key="4">
    <source>
        <dbReference type="Proteomes" id="UP000887116"/>
    </source>
</evidence>
<feature type="compositionally biased region" description="Low complexity" evidence="1">
    <location>
        <begin position="126"/>
        <end position="137"/>
    </location>
</feature>
<feature type="compositionally biased region" description="Polar residues" evidence="1">
    <location>
        <begin position="145"/>
        <end position="155"/>
    </location>
</feature>
<dbReference type="AlphaFoldDB" id="A0A8X6F8P2"/>
<evidence type="ECO:0000313" key="3">
    <source>
        <dbReference type="EMBL" id="GFQ74005.1"/>
    </source>
</evidence>
<feature type="compositionally biased region" description="Basic and acidic residues" evidence="1">
    <location>
        <begin position="156"/>
        <end position="167"/>
    </location>
</feature>
<dbReference type="Proteomes" id="UP000887116">
    <property type="component" value="Unassembled WGS sequence"/>
</dbReference>
<dbReference type="EMBL" id="BMAO01011478">
    <property type="protein sequence ID" value="GFQ74005.1"/>
    <property type="molecule type" value="Genomic_DNA"/>
</dbReference>
<feature type="region of interest" description="Disordered" evidence="1">
    <location>
        <begin position="116"/>
        <end position="168"/>
    </location>
</feature>
<gene>
    <name evidence="3" type="ORF">TNCT_86351</name>
</gene>
<proteinExistence type="predicted"/>
<dbReference type="OrthoDB" id="6425553at2759"/>
<feature type="chain" id="PRO_5036457715" evidence="2">
    <location>
        <begin position="18"/>
        <end position="264"/>
    </location>
</feature>
<reference evidence="3" key="1">
    <citation type="submission" date="2020-07" db="EMBL/GenBank/DDBJ databases">
        <title>Multicomponent nature underlies the extraordinary mechanical properties of spider dragline silk.</title>
        <authorList>
            <person name="Kono N."/>
            <person name="Nakamura H."/>
            <person name="Mori M."/>
            <person name="Yoshida Y."/>
            <person name="Ohtoshi R."/>
            <person name="Malay A.D."/>
            <person name="Moran D.A.P."/>
            <person name="Tomita M."/>
            <person name="Numata K."/>
            <person name="Arakawa K."/>
        </authorList>
    </citation>
    <scope>NUCLEOTIDE SEQUENCE</scope>
</reference>
<name>A0A8X6F8P2_TRICU</name>
<feature type="signal peptide" evidence="2">
    <location>
        <begin position="1"/>
        <end position="17"/>
    </location>
</feature>
<comment type="caution">
    <text evidence="3">The sequence shown here is derived from an EMBL/GenBank/DDBJ whole genome shotgun (WGS) entry which is preliminary data.</text>
</comment>
<keyword evidence="4" id="KW-1185">Reference proteome</keyword>
<keyword evidence="2" id="KW-0732">Signal</keyword>
<protein>
    <submittedName>
        <fullName evidence="3">Uncharacterized protein</fullName>
    </submittedName>
</protein>
<evidence type="ECO:0000256" key="2">
    <source>
        <dbReference type="SAM" id="SignalP"/>
    </source>
</evidence>
<evidence type="ECO:0000256" key="1">
    <source>
        <dbReference type="SAM" id="MobiDB-lite"/>
    </source>
</evidence>
<sequence length="264" mass="29783">MILFVAISISLLAGARSENKTGSIYNGYQYRINSGDAEHLRMIYESRPSGGVNGIYSYLDPSVLRTLRYNSIPGEGYQAFGEGIPQFHFVPSHALNFGYHQERSSPHLETNIRNQTNLDNLEQQPSKVSEIVVSSNESEYRDPTNDGQRNYSNAIEDTKGRDSKSLEDSGALENEISNVANPLIKVLESNTSLLMNSTMNNYESLKQNSKRHLATAFIINHSQLFPYWHPYSSYSFIGNSNSNLYLAPNPFTYGFIPYHYQLIA</sequence>
<organism evidence="3 4">
    <name type="scientific">Trichonephila clavata</name>
    <name type="common">Joro spider</name>
    <name type="synonym">Nephila clavata</name>
    <dbReference type="NCBI Taxonomy" id="2740835"/>
    <lineage>
        <taxon>Eukaryota</taxon>
        <taxon>Metazoa</taxon>
        <taxon>Ecdysozoa</taxon>
        <taxon>Arthropoda</taxon>
        <taxon>Chelicerata</taxon>
        <taxon>Arachnida</taxon>
        <taxon>Araneae</taxon>
        <taxon>Araneomorphae</taxon>
        <taxon>Entelegynae</taxon>
        <taxon>Araneoidea</taxon>
        <taxon>Nephilidae</taxon>
        <taxon>Trichonephila</taxon>
    </lineage>
</organism>